<dbReference type="Proteomes" id="UP000319555">
    <property type="component" value="Unassembled WGS sequence"/>
</dbReference>
<feature type="signal peptide" evidence="1">
    <location>
        <begin position="1"/>
        <end position="23"/>
    </location>
</feature>
<gene>
    <name evidence="2" type="ORF">SAMN06265380_1011031</name>
</gene>
<dbReference type="AlphaFoldDB" id="A0A521BPH9"/>
<evidence type="ECO:0000313" key="2">
    <source>
        <dbReference type="EMBL" id="SMO49043.1"/>
    </source>
</evidence>
<dbReference type="OrthoDB" id="7689766at2"/>
<reference evidence="2 3" key="1">
    <citation type="submission" date="2017-05" db="EMBL/GenBank/DDBJ databases">
        <authorList>
            <person name="Varghese N."/>
            <person name="Submissions S."/>
        </authorList>
    </citation>
    <scope>NUCLEOTIDE SEQUENCE [LARGE SCALE GENOMIC DNA]</scope>
    <source>
        <strain evidence="2 3">DSM 28009</strain>
    </source>
</reference>
<dbReference type="RefSeq" id="WP_142634653.1">
    <property type="nucleotide sequence ID" value="NZ_CANLVA010000001.1"/>
</dbReference>
<organism evidence="2 3">
    <name type="scientific">Ruegeria faecimaris</name>
    <dbReference type="NCBI Taxonomy" id="686389"/>
    <lineage>
        <taxon>Bacteria</taxon>
        <taxon>Pseudomonadati</taxon>
        <taxon>Pseudomonadota</taxon>
        <taxon>Alphaproteobacteria</taxon>
        <taxon>Rhodobacterales</taxon>
        <taxon>Roseobacteraceae</taxon>
        <taxon>Ruegeria</taxon>
    </lineage>
</organism>
<name>A0A521BPH9_9RHOB</name>
<feature type="chain" id="PRO_5021799891" description="Secreted protein" evidence="1">
    <location>
        <begin position="24"/>
        <end position="132"/>
    </location>
</feature>
<evidence type="ECO:0008006" key="4">
    <source>
        <dbReference type="Google" id="ProtNLM"/>
    </source>
</evidence>
<protein>
    <recommendedName>
        <fullName evidence="4">Secreted protein</fullName>
    </recommendedName>
</protein>
<evidence type="ECO:0000256" key="1">
    <source>
        <dbReference type="SAM" id="SignalP"/>
    </source>
</evidence>
<accession>A0A521BPH9</accession>
<keyword evidence="1" id="KW-0732">Signal</keyword>
<dbReference type="EMBL" id="FXTE01000001">
    <property type="protein sequence ID" value="SMO49043.1"/>
    <property type="molecule type" value="Genomic_DNA"/>
</dbReference>
<proteinExistence type="predicted"/>
<keyword evidence="3" id="KW-1185">Reference proteome</keyword>
<evidence type="ECO:0000313" key="3">
    <source>
        <dbReference type="Proteomes" id="UP000319555"/>
    </source>
</evidence>
<sequence length="132" mass="14214">MKKVITSAVLAAATLFEPGAVTAAPNGFQTVAVNDKVFEVIPRARRDVDGYWCAAADFARRSLGAGWQQNIYVVRGYGPSEATGRRTAVQFSLTPPANVEQSTSFVSIGFQPGQSRSVQNANGLCFRQPIFD</sequence>